<name>A0ABN7UKX2_GIGMA</name>
<comment type="caution">
    <text evidence="1">The sequence shown here is derived from an EMBL/GenBank/DDBJ whole genome shotgun (WGS) entry which is preliminary data.</text>
</comment>
<protein>
    <submittedName>
        <fullName evidence="1">45922_t:CDS:1</fullName>
    </submittedName>
</protein>
<organism evidence="1 2">
    <name type="scientific">Gigaspora margarita</name>
    <dbReference type="NCBI Taxonomy" id="4874"/>
    <lineage>
        <taxon>Eukaryota</taxon>
        <taxon>Fungi</taxon>
        <taxon>Fungi incertae sedis</taxon>
        <taxon>Mucoromycota</taxon>
        <taxon>Glomeromycotina</taxon>
        <taxon>Glomeromycetes</taxon>
        <taxon>Diversisporales</taxon>
        <taxon>Gigasporaceae</taxon>
        <taxon>Gigaspora</taxon>
    </lineage>
</organism>
<feature type="non-terminal residue" evidence="1">
    <location>
        <position position="1"/>
    </location>
</feature>
<proteinExistence type="predicted"/>
<dbReference type="EMBL" id="CAJVQB010003936">
    <property type="protein sequence ID" value="CAG8622014.1"/>
    <property type="molecule type" value="Genomic_DNA"/>
</dbReference>
<accession>A0ABN7UKX2</accession>
<dbReference type="Proteomes" id="UP000789901">
    <property type="component" value="Unassembled WGS sequence"/>
</dbReference>
<sequence length="72" mass="8652">QWKLESGNTLQEILASYWKNKYNEFNKLDFDNPFVSRILYLPFLPWLNKLFSTKDIIELKNNSSFIHKLANN</sequence>
<evidence type="ECO:0000313" key="2">
    <source>
        <dbReference type="Proteomes" id="UP000789901"/>
    </source>
</evidence>
<evidence type="ECO:0000313" key="1">
    <source>
        <dbReference type="EMBL" id="CAG8622014.1"/>
    </source>
</evidence>
<keyword evidence="2" id="KW-1185">Reference proteome</keyword>
<gene>
    <name evidence="1" type="ORF">GMARGA_LOCUS7890</name>
</gene>
<reference evidence="1 2" key="1">
    <citation type="submission" date="2021-06" db="EMBL/GenBank/DDBJ databases">
        <authorList>
            <person name="Kallberg Y."/>
            <person name="Tangrot J."/>
            <person name="Rosling A."/>
        </authorList>
    </citation>
    <scope>NUCLEOTIDE SEQUENCE [LARGE SCALE GENOMIC DNA]</scope>
    <source>
        <strain evidence="1 2">120-4 pot B 10/14</strain>
    </source>
</reference>